<proteinExistence type="predicted"/>
<dbReference type="Proteomes" id="UP000320776">
    <property type="component" value="Chromosome"/>
</dbReference>
<dbReference type="AlphaFoldDB" id="A0A517E031"/>
<keyword evidence="2" id="KW-1185">Reference proteome</keyword>
<dbReference type="KEGG" id="sted:SPTER_44110"/>
<protein>
    <submittedName>
        <fullName evidence="1">Uncharacterized protein</fullName>
    </submittedName>
</protein>
<evidence type="ECO:0000313" key="1">
    <source>
        <dbReference type="EMBL" id="QDR82960.1"/>
    </source>
</evidence>
<accession>A0A517E031</accession>
<dbReference type="EMBL" id="CP036259">
    <property type="protein sequence ID" value="QDR82960.1"/>
    <property type="molecule type" value="Genomic_DNA"/>
</dbReference>
<name>A0A517E031_9FIRM</name>
<gene>
    <name evidence="1" type="ORF">SPTER_44110</name>
</gene>
<organism evidence="1 2">
    <name type="scientific">Sporomusa termitida</name>
    <dbReference type="NCBI Taxonomy" id="2377"/>
    <lineage>
        <taxon>Bacteria</taxon>
        <taxon>Bacillati</taxon>
        <taxon>Bacillota</taxon>
        <taxon>Negativicutes</taxon>
        <taxon>Selenomonadales</taxon>
        <taxon>Sporomusaceae</taxon>
        <taxon>Sporomusa</taxon>
    </lineage>
</organism>
<reference evidence="1 2" key="1">
    <citation type="submission" date="2019-02" db="EMBL/GenBank/DDBJ databases">
        <title>Closed genome of Sporomusa termitida DSM 4440.</title>
        <authorList>
            <person name="Poehlein A."/>
            <person name="Daniel R."/>
        </authorList>
    </citation>
    <scope>NUCLEOTIDE SEQUENCE [LARGE SCALE GENOMIC DNA]</scope>
    <source>
        <strain evidence="1 2">DSM 4440</strain>
    </source>
</reference>
<sequence length="91" mass="9998">MFINEEDFRGWLITNIDGLVKGRGLSLIVLESKNVADVILCIENTEAPIALFLELKYFTRSKNRVGIGDGIGDGFSARNPAEETAILLQVS</sequence>
<evidence type="ECO:0000313" key="2">
    <source>
        <dbReference type="Proteomes" id="UP000320776"/>
    </source>
</evidence>